<dbReference type="NCBIfam" id="TIGR00115">
    <property type="entry name" value="tig"/>
    <property type="match status" value="1"/>
</dbReference>
<evidence type="ECO:0000256" key="9">
    <source>
        <dbReference type="ARBA" id="ARBA00023306"/>
    </source>
</evidence>
<dbReference type="SUPFAM" id="SSF54534">
    <property type="entry name" value="FKBP-like"/>
    <property type="match status" value="1"/>
</dbReference>
<dbReference type="GO" id="GO:0044183">
    <property type="term" value="F:protein folding chaperone"/>
    <property type="evidence" value="ECO:0007669"/>
    <property type="project" value="TreeGrafter"/>
</dbReference>
<evidence type="ECO:0000256" key="1">
    <source>
        <dbReference type="ARBA" id="ARBA00000971"/>
    </source>
</evidence>
<dbReference type="GO" id="GO:0043022">
    <property type="term" value="F:ribosome binding"/>
    <property type="evidence" value="ECO:0007669"/>
    <property type="project" value="TreeGrafter"/>
</dbReference>
<evidence type="ECO:0000256" key="2">
    <source>
        <dbReference type="ARBA" id="ARBA00005464"/>
    </source>
</evidence>
<dbReference type="SUPFAM" id="SSF102735">
    <property type="entry name" value="Trigger factor ribosome-binding domain"/>
    <property type="match status" value="1"/>
</dbReference>
<sequence length="434" mass="48192">MQTNQETTNALERRIDITVAKEAVEQEVQARLKHLGRTVKMPGFRPGKVPLKMIEQSYGGQARSEAVGTALEKAFAQKVQEEKLRVAGQPRLEPKAEAEDGALAFTAVFEVYPEITLGEVSDKAIERPSLTVSDVEIDKTIDVLRKQRTNYETVERAATADDRVVIDFTGRKDGEVFEGGQASDFPFVIGAGSMLKDFEDAVDGLKAGESKTFSMTFPEDYHAANLAGQTVEFEITVKEVGAAKLPEIDAEFAKSLGVADGDVTKMRDEVKANLEREVSRRIKTRIKEQAMDALLAANPIDVPKALVTREAEQLAENARRDMESRGMQTKDLPVSADWFTEQAERRVKLGLVLAELVAAKDLYAKPEQVRALIEDFAQSYEDPKEVIEWYYSQPQRMAQAEALVIEENAVDWVLNNAKTEDKVVDFDELMGATA</sequence>
<evidence type="ECO:0000256" key="7">
    <source>
        <dbReference type="ARBA" id="ARBA00023186"/>
    </source>
</evidence>
<comment type="function">
    <text evidence="11">Involved in protein export. Acts as a chaperone by maintaining the newly synthesized protein in an open conformation. Functions as a peptidyl-prolyl cis-trans isomerase.</text>
</comment>
<evidence type="ECO:0000256" key="6">
    <source>
        <dbReference type="ARBA" id="ARBA00023110"/>
    </source>
</evidence>
<accession>A0A557QKC3</accession>
<keyword evidence="5 11" id="KW-0132">Cell division</keyword>
<evidence type="ECO:0000256" key="13">
    <source>
        <dbReference type="RuleBase" id="RU003914"/>
    </source>
</evidence>
<dbReference type="GO" id="GO:0003755">
    <property type="term" value="F:peptidyl-prolyl cis-trans isomerase activity"/>
    <property type="evidence" value="ECO:0007669"/>
    <property type="project" value="UniProtKB-UniRule"/>
</dbReference>
<dbReference type="EMBL" id="VMNK01000015">
    <property type="protein sequence ID" value="TVO53358.1"/>
    <property type="molecule type" value="Genomic_DNA"/>
</dbReference>
<evidence type="ECO:0000256" key="10">
    <source>
        <dbReference type="ARBA" id="ARBA00029986"/>
    </source>
</evidence>
<dbReference type="GO" id="GO:0015031">
    <property type="term" value="P:protein transport"/>
    <property type="evidence" value="ECO:0007669"/>
    <property type="project" value="UniProtKB-UniRule"/>
</dbReference>
<dbReference type="Pfam" id="PF05698">
    <property type="entry name" value="Trigger_C"/>
    <property type="match status" value="1"/>
</dbReference>
<keyword evidence="11" id="KW-0963">Cytoplasm</keyword>
<dbReference type="InterPro" id="IPR005215">
    <property type="entry name" value="Trig_fac"/>
</dbReference>
<evidence type="ECO:0000256" key="5">
    <source>
        <dbReference type="ARBA" id="ARBA00022618"/>
    </source>
</evidence>
<evidence type="ECO:0000256" key="3">
    <source>
        <dbReference type="ARBA" id="ARBA00013194"/>
    </source>
</evidence>
<keyword evidence="7 11" id="KW-0143">Chaperone</keyword>
<name>A0A557QKC3_9RHOO</name>
<dbReference type="AlphaFoldDB" id="A0A557QKC3"/>
<dbReference type="FunFam" id="3.10.50.40:FF:000001">
    <property type="entry name" value="Trigger factor"/>
    <property type="match status" value="1"/>
</dbReference>
<dbReference type="InterPro" id="IPR008881">
    <property type="entry name" value="Trigger_fac_ribosome-bd_bac"/>
</dbReference>
<evidence type="ECO:0000256" key="12">
    <source>
        <dbReference type="PROSITE-ProRule" id="PRU00277"/>
    </source>
</evidence>
<dbReference type="InterPro" id="IPR046357">
    <property type="entry name" value="PPIase_dom_sf"/>
</dbReference>
<dbReference type="InterPro" id="IPR001179">
    <property type="entry name" value="PPIase_FKBP_dom"/>
</dbReference>
<comment type="caution">
    <text evidence="15">The sequence shown here is derived from an EMBL/GenBank/DDBJ whole genome shotgun (WGS) entry which is preliminary data.</text>
</comment>
<comment type="domain">
    <text evidence="11">Consists of 3 domains; the N-terminus binds the ribosome, the middle domain has PPIase activity, while the C-terminus has intrinsic chaperone activity on its own.</text>
</comment>
<evidence type="ECO:0000256" key="8">
    <source>
        <dbReference type="ARBA" id="ARBA00023235"/>
    </source>
</evidence>
<dbReference type="InterPro" id="IPR008880">
    <property type="entry name" value="Trigger_fac_C"/>
</dbReference>
<evidence type="ECO:0000256" key="4">
    <source>
        <dbReference type="ARBA" id="ARBA00016902"/>
    </source>
</evidence>
<evidence type="ECO:0000256" key="11">
    <source>
        <dbReference type="HAMAP-Rule" id="MF_00303"/>
    </source>
</evidence>
<dbReference type="Gene3D" id="1.10.3120.10">
    <property type="entry name" value="Trigger factor, C-terminal domain"/>
    <property type="match status" value="1"/>
</dbReference>
<reference evidence="15 16" key="1">
    <citation type="submission" date="2019-07" db="EMBL/GenBank/DDBJ databases">
        <title>The pathways for chlorine oxyanion respiration interact through the shared metabolite chlorate.</title>
        <authorList>
            <person name="Barnum T.P."/>
            <person name="Cheng Y."/>
            <person name="Hill K.A."/>
            <person name="Lucas L.N."/>
            <person name="Carlson H.K."/>
            <person name="Coates J.D."/>
        </authorList>
    </citation>
    <scope>NUCLEOTIDE SEQUENCE [LARGE SCALE GENOMIC DNA]</scope>
    <source>
        <strain evidence="15 16">SFB-3</strain>
    </source>
</reference>
<dbReference type="EC" id="5.2.1.8" evidence="3 11"/>
<organism evidence="15 16">
    <name type="scientific">Denitromonas halophila</name>
    <dbReference type="NCBI Taxonomy" id="1629404"/>
    <lineage>
        <taxon>Bacteria</taxon>
        <taxon>Pseudomonadati</taxon>
        <taxon>Pseudomonadota</taxon>
        <taxon>Betaproteobacteria</taxon>
        <taxon>Rhodocyclales</taxon>
        <taxon>Zoogloeaceae</taxon>
        <taxon>Denitromonas</taxon>
    </lineage>
</organism>
<keyword evidence="16" id="KW-1185">Reference proteome</keyword>
<dbReference type="PANTHER" id="PTHR30560:SF3">
    <property type="entry name" value="TRIGGER FACTOR-LIKE PROTEIN TIG, CHLOROPLASTIC"/>
    <property type="match status" value="1"/>
</dbReference>
<dbReference type="HAMAP" id="MF_00303">
    <property type="entry name" value="Trigger_factor_Tig"/>
    <property type="match status" value="1"/>
</dbReference>
<proteinExistence type="inferred from homology"/>
<comment type="subcellular location">
    <subcellularLocation>
        <location evidence="11">Cytoplasm</location>
    </subcellularLocation>
    <text evidence="11">About half TF is bound to the ribosome near the polypeptide exit tunnel while the other half is free in the cytoplasm.</text>
</comment>
<dbReference type="InterPro" id="IPR037041">
    <property type="entry name" value="Trigger_fac_C_sf"/>
</dbReference>
<evidence type="ECO:0000313" key="16">
    <source>
        <dbReference type="Proteomes" id="UP000319502"/>
    </source>
</evidence>
<comment type="catalytic activity">
    <reaction evidence="1 11 12">
        <text>[protein]-peptidylproline (omega=180) = [protein]-peptidylproline (omega=0)</text>
        <dbReference type="Rhea" id="RHEA:16237"/>
        <dbReference type="Rhea" id="RHEA-COMP:10747"/>
        <dbReference type="Rhea" id="RHEA-COMP:10748"/>
        <dbReference type="ChEBI" id="CHEBI:83833"/>
        <dbReference type="ChEBI" id="CHEBI:83834"/>
        <dbReference type="EC" id="5.2.1.8"/>
    </reaction>
</comment>
<keyword evidence="8 11" id="KW-0413">Isomerase</keyword>
<dbReference type="Gene3D" id="3.30.70.1050">
    <property type="entry name" value="Trigger factor ribosome-binding domain"/>
    <property type="match status" value="1"/>
</dbReference>
<protein>
    <recommendedName>
        <fullName evidence="4 11">Trigger factor</fullName>
        <shortName evidence="11">TF</shortName>
        <ecNumber evidence="3 11">5.2.1.8</ecNumber>
    </recommendedName>
    <alternativeName>
        <fullName evidence="10 11">PPIase</fullName>
    </alternativeName>
</protein>
<dbReference type="PROSITE" id="PS50059">
    <property type="entry name" value="FKBP_PPIASE"/>
    <property type="match status" value="1"/>
</dbReference>
<dbReference type="GO" id="GO:0043335">
    <property type="term" value="P:protein unfolding"/>
    <property type="evidence" value="ECO:0007669"/>
    <property type="project" value="TreeGrafter"/>
</dbReference>
<dbReference type="GO" id="GO:0005737">
    <property type="term" value="C:cytoplasm"/>
    <property type="evidence" value="ECO:0007669"/>
    <property type="project" value="UniProtKB-SubCell"/>
</dbReference>
<dbReference type="Proteomes" id="UP000319502">
    <property type="component" value="Unassembled WGS sequence"/>
</dbReference>
<evidence type="ECO:0000259" key="14">
    <source>
        <dbReference type="PROSITE" id="PS50059"/>
    </source>
</evidence>
<dbReference type="InterPro" id="IPR027304">
    <property type="entry name" value="Trigger_fact/SurA_dom_sf"/>
</dbReference>
<dbReference type="GO" id="GO:0051083">
    <property type="term" value="P:'de novo' cotranslational protein folding"/>
    <property type="evidence" value="ECO:0007669"/>
    <property type="project" value="TreeGrafter"/>
</dbReference>
<dbReference type="Pfam" id="PF00254">
    <property type="entry name" value="FKBP_C"/>
    <property type="match status" value="1"/>
</dbReference>
<feature type="domain" description="PPIase FKBP-type" evidence="14">
    <location>
        <begin position="161"/>
        <end position="246"/>
    </location>
</feature>
<dbReference type="Gene3D" id="3.10.50.40">
    <property type="match status" value="1"/>
</dbReference>
<dbReference type="GO" id="GO:0051301">
    <property type="term" value="P:cell division"/>
    <property type="evidence" value="ECO:0007669"/>
    <property type="project" value="UniProtKB-KW"/>
</dbReference>
<dbReference type="PIRSF" id="PIRSF003095">
    <property type="entry name" value="Trigger_factor"/>
    <property type="match status" value="1"/>
</dbReference>
<dbReference type="Pfam" id="PF05697">
    <property type="entry name" value="Trigger_N"/>
    <property type="match status" value="1"/>
</dbReference>
<evidence type="ECO:0000313" key="15">
    <source>
        <dbReference type="EMBL" id="TVO53358.1"/>
    </source>
</evidence>
<keyword evidence="9 11" id="KW-0131">Cell cycle</keyword>
<comment type="similarity">
    <text evidence="2 11 13">Belongs to the FKBP-type PPIase family. Tig subfamily.</text>
</comment>
<keyword evidence="6 11" id="KW-0697">Rotamase</keyword>
<dbReference type="InterPro" id="IPR036611">
    <property type="entry name" value="Trigger_fac_ribosome-bd_sf"/>
</dbReference>
<dbReference type="SUPFAM" id="SSF109998">
    <property type="entry name" value="Triger factor/SurA peptide-binding domain-like"/>
    <property type="match status" value="1"/>
</dbReference>
<dbReference type="RefSeq" id="WP_144310591.1">
    <property type="nucleotide sequence ID" value="NZ_VMNK01000015.1"/>
</dbReference>
<dbReference type="PANTHER" id="PTHR30560">
    <property type="entry name" value="TRIGGER FACTOR CHAPERONE AND PEPTIDYL-PROLYL CIS/TRANS ISOMERASE"/>
    <property type="match status" value="1"/>
</dbReference>
<gene>
    <name evidence="11" type="primary">tig</name>
    <name evidence="15" type="ORF">FHP91_16405</name>
</gene>
<dbReference type="OrthoDB" id="9767721at2"/>